<evidence type="ECO:0000313" key="2">
    <source>
        <dbReference type="Proteomes" id="UP000019812"/>
    </source>
</evidence>
<dbReference type="EMBL" id="JDSS02000024">
    <property type="protein sequence ID" value="KFB67879.1"/>
    <property type="molecule type" value="Genomic_DNA"/>
</dbReference>
<proteinExistence type="predicted"/>
<gene>
    <name evidence="1" type="ORF">CAPSK01_002467</name>
</gene>
<name>A0A084XZI5_9PROT</name>
<accession>A0A084XZI5</accession>
<sequence length="87" mass="9972">MTAFPMLELEPDDIYEIELCSGEHRRWRYLGPDSLASSWWRDEETGSEFNEASLMYAWRIVRRHENPATGNYSGASTNGCAVQAKRG</sequence>
<dbReference type="AlphaFoldDB" id="A0A084XZI5"/>
<reference evidence="1 2" key="1">
    <citation type="submission" date="2014-07" db="EMBL/GenBank/DDBJ databases">
        <title>Expanding our view of genomic diversity in Candidatus Accumulibacter clades.</title>
        <authorList>
            <person name="Skennerton C.T."/>
            <person name="Barr J.J."/>
            <person name="Slater F.R."/>
            <person name="Bond P.L."/>
            <person name="Tyson G.W."/>
        </authorList>
    </citation>
    <scope>NUCLEOTIDE SEQUENCE [LARGE SCALE GENOMIC DNA]</scope>
    <source>
        <strain evidence="2">SK-01</strain>
    </source>
</reference>
<protein>
    <submittedName>
        <fullName evidence="1">Uncharacterized protein</fullName>
    </submittedName>
</protein>
<dbReference type="Proteomes" id="UP000019812">
    <property type="component" value="Unassembled WGS sequence"/>
</dbReference>
<organism evidence="1 2">
    <name type="scientific">Candidatus Accumulibacter vicinus</name>
    <dbReference type="NCBI Taxonomy" id="2954382"/>
    <lineage>
        <taxon>Bacteria</taxon>
        <taxon>Pseudomonadati</taxon>
        <taxon>Pseudomonadota</taxon>
        <taxon>Betaproteobacteria</taxon>
        <taxon>Candidatus Accumulibacter</taxon>
    </lineage>
</organism>
<comment type="caution">
    <text evidence="1">The sequence shown here is derived from an EMBL/GenBank/DDBJ whole genome shotgun (WGS) entry which is preliminary data.</text>
</comment>
<dbReference type="STRING" id="1457154.CAPSK01_002467"/>
<evidence type="ECO:0000313" key="1">
    <source>
        <dbReference type="EMBL" id="KFB67879.1"/>
    </source>
</evidence>